<keyword evidence="1" id="KW-0175">Coiled coil</keyword>
<protein>
    <submittedName>
        <fullName evidence="2">Uncharacterized protein</fullName>
    </submittedName>
</protein>
<reference evidence="2 3" key="1">
    <citation type="submission" date="2017-10" db="EMBL/GenBank/DDBJ databases">
        <title>Comparative genomics in systemic dimorphic fungi from Ajellomycetaceae.</title>
        <authorList>
            <person name="Munoz J.F."/>
            <person name="Mcewen J.G."/>
            <person name="Clay O.K."/>
            <person name="Cuomo C.A."/>
        </authorList>
    </citation>
    <scope>NUCLEOTIDE SEQUENCE [LARGE SCALE GENOMIC DNA]</scope>
    <source>
        <strain evidence="2 3">UAMH5409</strain>
    </source>
</reference>
<feature type="coiled-coil region" evidence="1">
    <location>
        <begin position="49"/>
        <end position="79"/>
    </location>
</feature>
<comment type="caution">
    <text evidence="2">The sequence shown here is derived from an EMBL/GenBank/DDBJ whole genome shotgun (WGS) entry which is preliminary data.</text>
</comment>
<evidence type="ECO:0000256" key="1">
    <source>
        <dbReference type="SAM" id="Coils"/>
    </source>
</evidence>
<accession>A0A2B7XJD5</accession>
<organism evidence="2 3">
    <name type="scientific">Helicocarpus griseus UAMH5409</name>
    <dbReference type="NCBI Taxonomy" id="1447875"/>
    <lineage>
        <taxon>Eukaryota</taxon>
        <taxon>Fungi</taxon>
        <taxon>Dikarya</taxon>
        <taxon>Ascomycota</taxon>
        <taxon>Pezizomycotina</taxon>
        <taxon>Eurotiomycetes</taxon>
        <taxon>Eurotiomycetidae</taxon>
        <taxon>Onygenales</taxon>
        <taxon>Ajellomycetaceae</taxon>
        <taxon>Helicocarpus</taxon>
    </lineage>
</organism>
<name>A0A2B7XJD5_9EURO</name>
<dbReference type="AlphaFoldDB" id="A0A2B7XJD5"/>
<sequence length="98" mass="10666">MALATNTIENVQKLVINQYGPGGRSFRAGKNKKAAKAANQGPETPEAMIKEAERLEIAAKRESEEAERKKQKAKAALALQASVTNRLTEEQTVAMRDA</sequence>
<evidence type="ECO:0000313" key="2">
    <source>
        <dbReference type="EMBL" id="PGH08737.1"/>
    </source>
</evidence>
<proteinExistence type="predicted"/>
<keyword evidence="3" id="KW-1185">Reference proteome</keyword>
<gene>
    <name evidence="2" type="ORF">AJ79_05928</name>
</gene>
<evidence type="ECO:0000313" key="3">
    <source>
        <dbReference type="Proteomes" id="UP000223968"/>
    </source>
</evidence>
<dbReference type="Proteomes" id="UP000223968">
    <property type="component" value="Unassembled WGS sequence"/>
</dbReference>
<dbReference type="EMBL" id="PDNB01000099">
    <property type="protein sequence ID" value="PGH08737.1"/>
    <property type="molecule type" value="Genomic_DNA"/>
</dbReference>